<dbReference type="Pfam" id="PF07247">
    <property type="entry name" value="AATase"/>
    <property type="match status" value="1"/>
</dbReference>
<evidence type="ECO:0000313" key="2">
    <source>
        <dbReference type="Proteomes" id="UP000193240"/>
    </source>
</evidence>
<organism evidence="1 2">
    <name type="scientific">Epicoccum nigrum</name>
    <name type="common">Soil fungus</name>
    <name type="synonym">Epicoccum purpurascens</name>
    <dbReference type="NCBI Taxonomy" id="105696"/>
    <lineage>
        <taxon>Eukaryota</taxon>
        <taxon>Fungi</taxon>
        <taxon>Dikarya</taxon>
        <taxon>Ascomycota</taxon>
        <taxon>Pezizomycotina</taxon>
        <taxon>Dothideomycetes</taxon>
        <taxon>Pleosporomycetidae</taxon>
        <taxon>Pleosporales</taxon>
        <taxon>Pleosporineae</taxon>
        <taxon>Didymellaceae</taxon>
        <taxon>Epicoccum</taxon>
    </lineage>
</organism>
<dbReference type="OMA" id="WEVSNVG"/>
<accession>A0A1Y2M9I7</accession>
<dbReference type="InterPro" id="IPR052058">
    <property type="entry name" value="Alcohol_O-acetyltransferase"/>
</dbReference>
<evidence type="ECO:0008006" key="3">
    <source>
        <dbReference type="Google" id="ProtNLM"/>
    </source>
</evidence>
<dbReference type="InParanoid" id="A0A1Y2M9I7"/>
<dbReference type="SUPFAM" id="SSF52777">
    <property type="entry name" value="CoA-dependent acyltransferases"/>
    <property type="match status" value="1"/>
</dbReference>
<dbReference type="EMBL" id="KZ107840">
    <property type="protein sequence ID" value="OSS51888.1"/>
    <property type="molecule type" value="Genomic_DNA"/>
</dbReference>
<name>A0A1Y2M9I7_EPING</name>
<dbReference type="PANTHER" id="PTHR28037:SF1">
    <property type="entry name" value="ALCOHOL O-ACETYLTRANSFERASE 1-RELATED"/>
    <property type="match status" value="1"/>
</dbReference>
<evidence type="ECO:0000313" key="1">
    <source>
        <dbReference type="EMBL" id="OSS51888.1"/>
    </source>
</evidence>
<sequence>MLSHQVNMSTNILRKAGIIERISCAHHVTGYYFSLCLTVRYRLTDGSQLSASEWLVLMRQATASFSLDHPALCSGIMNEGSQTPMFVRANRIDLNHHVVFERTSKIFPLSRLLIDLHSSRFSELDTHPGWKLVLSDDSIANSDSVSATFVAHHALIDGLSGLVFHRHLSRALDRILDGSGKRYTDDYLVPRINTELPLPLEEMIELPTTWQFRIRRVLNKLRPQWLSNGNRNPYWTGNLITKESMDNYRMHLRVISLGSDQSQYLRSRCYTHATSITGLLHALAASLLADLLPEAKSFLHHTPYSMRRWTGLETAEVMVNQTSDSCFAVTWEWLSQFRASKDDRHDEDLIWALSACWSSALKDELRRAPLDNDVALLTNDKDWQQVNIEAIGKPRPLTLEVSNVGSLEGQEANVPSPGCTKSLSSVDRKIKAERLTFSQSAMTTAAAITISVATTEDGIDTVITWQDEAVDEDIVLSFCAGMDRKLRDLSHR</sequence>
<protein>
    <recommendedName>
        <fullName evidence="3">Condensation domain-containing protein</fullName>
    </recommendedName>
</protein>
<gene>
    <name evidence="1" type="ORF">B5807_04031</name>
</gene>
<keyword evidence="2" id="KW-1185">Reference proteome</keyword>
<dbReference type="GO" id="GO:0008080">
    <property type="term" value="F:N-acetyltransferase activity"/>
    <property type="evidence" value="ECO:0007669"/>
    <property type="project" value="TreeGrafter"/>
</dbReference>
<dbReference type="InterPro" id="IPR010828">
    <property type="entry name" value="Atf2/Sli1-like"/>
</dbReference>
<reference evidence="1 2" key="1">
    <citation type="journal article" date="2017" name="Genome Announc.">
        <title>Genome sequence of the saprophytic ascomycete Epicoccum nigrum ICMP 19927 strain isolated from New Zealand.</title>
        <authorList>
            <person name="Fokin M."/>
            <person name="Fleetwood D."/>
            <person name="Weir B.S."/>
            <person name="Villas-Boas S.G."/>
        </authorList>
    </citation>
    <scope>NUCLEOTIDE SEQUENCE [LARGE SCALE GENOMIC DNA]</scope>
    <source>
        <strain evidence="1 2">ICMP 19927</strain>
    </source>
</reference>
<dbReference type="AlphaFoldDB" id="A0A1Y2M9I7"/>
<proteinExistence type="predicted"/>
<dbReference type="STRING" id="105696.A0A1Y2M9I7"/>
<dbReference type="PANTHER" id="PTHR28037">
    <property type="entry name" value="ALCOHOL O-ACETYLTRANSFERASE 1-RELATED"/>
    <property type="match status" value="1"/>
</dbReference>
<dbReference type="Proteomes" id="UP000193240">
    <property type="component" value="Unassembled WGS sequence"/>
</dbReference>